<protein>
    <submittedName>
        <fullName evidence="1">Uncharacterized protein</fullName>
    </submittedName>
</protein>
<organism evidence="1 2">
    <name type="scientific">Cladosporium halotolerans</name>
    <dbReference type="NCBI Taxonomy" id="1052096"/>
    <lineage>
        <taxon>Eukaryota</taxon>
        <taxon>Fungi</taxon>
        <taxon>Dikarya</taxon>
        <taxon>Ascomycota</taxon>
        <taxon>Pezizomycotina</taxon>
        <taxon>Dothideomycetes</taxon>
        <taxon>Dothideomycetidae</taxon>
        <taxon>Cladosporiales</taxon>
        <taxon>Cladosporiaceae</taxon>
        <taxon>Cladosporium</taxon>
    </lineage>
</organism>
<evidence type="ECO:0000313" key="1">
    <source>
        <dbReference type="EMBL" id="KAL1587260.1"/>
    </source>
</evidence>
<proteinExistence type="predicted"/>
<gene>
    <name evidence="1" type="ORF">WHR41_04339</name>
</gene>
<name>A0AB34KV75_9PEZI</name>
<evidence type="ECO:0000313" key="2">
    <source>
        <dbReference type="Proteomes" id="UP000803884"/>
    </source>
</evidence>
<dbReference type="RefSeq" id="XP_069230365.1">
    <property type="nucleotide sequence ID" value="XM_069372945.1"/>
</dbReference>
<dbReference type="EMBL" id="JAAQHG020000011">
    <property type="protein sequence ID" value="KAL1587260.1"/>
    <property type="molecule type" value="Genomic_DNA"/>
</dbReference>
<comment type="caution">
    <text evidence="1">The sequence shown here is derived from an EMBL/GenBank/DDBJ whole genome shotgun (WGS) entry which is preliminary data.</text>
</comment>
<dbReference type="Proteomes" id="UP000803884">
    <property type="component" value="Unassembled WGS sequence"/>
</dbReference>
<sequence>MPFDPGSGLVFTETIVEGPFHRPSRDQLTRCVGTPPTYSPPEKGTETLVSIAMRSILHNLDNIDSESLSTIPSILLEQIWKAVQRSQLDSLLLWQLFAQTPIGTRSMVKTHAVRAVDIDRALALSPHPTAAWLTTLEITSASIPATALASAASLPNLRHFHMATSHQTPRDEGFTDRTLKSWAEQAATAGAFARLRTIFLYFQGGVSRWSLAHLAAFPALDEFCAYRCRVRRHRFRAPEGWAERPE</sequence>
<accession>A0AB34KV75</accession>
<dbReference type="AlphaFoldDB" id="A0AB34KV75"/>
<dbReference type="GeneID" id="96005783"/>
<reference evidence="1 2" key="1">
    <citation type="journal article" date="2020" name="Microbiol. Resour. Announc.">
        <title>Draft Genome Sequence of a Cladosporium Species Isolated from the Mesophotic Ascidian Didemnum maculosum.</title>
        <authorList>
            <person name="Gioti A."/>
            <person name="Siaperas R."/>
            <person name="Nikolaivits E."/>
            <person name="Le Goff G."/>
            <person name="Ouazzani J."/>
            <person name="Kotoulas G."/>
            <person name="Topakas E."/>
        </authorList>
    </citation>
    <scope>NUCLEOTIDE SEQUENCE [LARGE SCALE GENOMIC DNA]</scope>
    <source>
        <strain evidence="1 2">TM138-S3</strain>
    </source>
</reference>
<keyword evidence="2" id="KW-1185">Reference proteome</keyword>